<reference evidence="1 2" key="1">
    <citation type="submission" date="2024-03" db="EMBL/GenBank/DDBJ databases">
        <title>Aquirufa genome sequencing.</title>
        <authorList>
            <person name="Pitt A."/>
            <person name="Hahn M.W."/>
        </authorList>
    </citation>
    <scope>NUCLEOTIDE SEQUENCE [LARGE SCALE GENOMIC DNA]</scope>
    <source>
        <strain evidence="1 2">OSTEICH-129V</strain>
    </source>
</reference>
<sequence length="91" mass="10886">MLELNFLNELIGSEHDWFKINEIEIVEEEFQIKLVDKHNKLSETVVYLKREVDENWGGYLCYIKSPISKTYLFEEYLETPQMFMVGISSLF</sequence>
<dbReference type="RefSeq" id="WP_377982042.1">
    <property type="nucleotide sequence ID" value="NZ_JBBKXZ010000001.1"/>
</dbReference>
<organism evidence="1 2">
    <name type="scientific">Aquirufa avitistagni</name>
    <dbReference type="NCBI Taxonomy" id="3104728"/>
    <lineage>
        <taxon>Bacteria</taxon>
        <taxon>Pseudomonadati</taxon>
        <taxon>Bacteroidota</taxon>
        <taxon>Cytophagia</taxon>
        <taxon>Cytophagales</taxon>
        <taxon>Flectobacillaceae</taxon>
        <taxon>Aquirufa</taxon>
    </lineage>
</organism>
<evidence type="ECO:0000313" key="2">
    <source>
        <dbReference type="Proteomes" id="UP001598138"/>
    </source>
</evidence>
<dbReference type="Proteomes" id="UP001598138">
    <property type="component" value="Unassembled WGS sequence"/>
</dbReference>
<keyword evidence="2" id="KW-1185">Reference proteome</keyword>
<evidence type="ECO:0000313" key="1">
    <source>
        <dbReference type="EMBL" id="MFD3393414.1"/>
    </source>
</evidence>
<proteinExistence type="predicted"/>
<name>A0ABW6DHE4_9BACT</name>
<dbReference type="EMBL" id="JBBKXZ010000001">
    <property type="protein sequence ID" value="MFD3393414.1"/>
    <property type="molecule type" value="Genomic_DNA"/>
</dbReference>
<gene>
    <name evidence="1" type="ORF">U0R10_02155</name>
</gene>
<protein>
    <submittedName>
        <fullName evidence="1">Uncharacterized protein</fullName>
    </submittedName>
</protein>
<comment type="caution">
    <text evidence="1">The sequence shown here is derived from an EMBL/GenBank/DDBJ whole genome shotgun (WGS) entry which is preliminary data.</text>
</comment>
<accession>A0ABW6DHE4</accession>